<dbReference type="RefSeq" id="WP_125244769.1">
    <property type="nucleotide sequence ID" value="NZ_RSED01000018.1"/>
</dbReference>
<feature type="region of interest" description="Disordered" evidence="1">
    <location>
        <begin position="1"/>
        <end position="36"/>
    </location>
</feature>
<evidence type="ECO:0000313" key="3">
    <source>
        <dbReference type="Proteomes" id="UP000269265"/>
    </source>
</evidence>
<dbReference type="OrthoDB" id="9772295at2"/>
<dbReference type="Proteomes" id="UP000269265">
    <property type="component" value="Unassembled WGS sequence"/>
</dbReference>
<evidence type="ECO:0000256" key="1">
    <source>
        <dbReference type="SAM" id="MobiDB-lite"/>
    </source>
</evidence>
<dbReference type="PANTHER" id="PTHR43737:SF1">
    <property type="entry name" value="DUF1501 DOMAIN-CONTAINING PROTEIN"/>
    <property type="match status" value="1"/>
</dbReference>
<keyword evidence="3" id="KW-1185">Reference proteome</keyword>
<comment type="caution">
    <text evidence="2">The sequence shown here is derived from an EMBL/GenBank/DDBJ whole genome shotgun (WGS) entry which is preliminary data.</text>
</comment>
<accession>A0A3R8S5E5</accession>
<dbReference type="PANTHER" id="PTHR43737">
    <property type="entry name" value="BLL7424 PROTEIN"/>
    <property type="match status" value="1"/>
</dbReference>
<dbReference type="AlphaFoldDB" id="A0A3R8S5E5"/>
<evidence type="ECO:0000313" key="2">
    <source>
        <dbReference type="EMBL" id="RRS02762.1"/>
    </source>
</evidence>
<proteinExistence type="predicted"/>
<reference evidence="2 3" key="1">
    <citation type="submission" date="2018-12" db="EMBL/GenBank/DDBJ databases">
        <title>The whole draft genome of Aquabacterium sp. SJQ9.</title>
        <authorList>
            <person name="Sun L."/>
            <person name="Gao X."/>
            <person name="Chen W."/>
            <person name="Huang K."/>
        </authorList>
    </citation>
    <scope>NUCLEOTIDE SEQUENCE [LARGE SCALE GENOMIC DNA]</scope>
    <source>
        <strain evidence="2 3">SJQ9</strain>
    </source>
</reference>
<sequence>MISEQTVKASRLDGTPTTRVADTGTHLPQPPHPLASKTLASDLPAPAAKLAALVSPLALAACGGGGGGGDSVAEGSAAGTAQAQAQASGASVIPASVALSAGLRIALGELTSRPTEPERAPMSRRDAARLLTQASFGIRTPAEVDDLMSEGAEHWLWRQFAMPYALHTSYLDLQRKRDYWNRAFDFMSYEAVWRQWLFEDGQLRARVAFALSQIMVISNAAGSLPAYALSSYMDTLNRQAFGTFRALLGAVTLHPAMGYYLNMLRSRKADPDAGTHPNENYAREVLQLFSIGLVKLNADGSTRLGADGQPLPTYDESVVKGFARAFTGWSFGGQGNASSSLFDGARIDLEANWTTPMLPFAAMHEPGPKPLLDGAVLSGGQSTEKDLDDALDAIAAHPNVGPFIGRQLIQRLVTSNPSPAYIARITAVFNDNGQGLRGDLRAVLQAILLDPEARGDDAATRERFGKQREPVIRFTNLLRALGASTASPCGRTDLNRTDQGGDLLGQSPLLAPSVFNFFSPNYRHGGVLAQAGLVAPEFQATTEATVVGLFNTFTHLVNWSGHGWDEGTGDGGGRINLDIKSWETLALASPEACVDRLNVLLFNAQMSEATRTTLIGLIAPGPRNDWGVNVRIRKALIFAAVSPDFVIQK</sequence>
<protein>
    <submittedName>
        <fullName evidence="2">DUF1800 domain-containing protein</fullName>
    </submittedName>
</protein>
<gene>
    <name evidence="2" type="ORF">EIP75_18470</name>
</gene>
<name>A0A3R8S5E5_9BURK</name>
<dbReference type="Pfam" id="PF08811">
    <property type="entry name" value="DUF1800"/>
    <property type="match status" value="1"/>
</dbReference>
<organism evidence="2 3">
    <name type="scientific">Aquabacterium soli</name>
    <dbReference type="NCBI Taxonomy" id="2493092"/>
    <lineage>
        <taxon>Bacteria</taxon>
        <taxon>Pseudomonadati</taxon>
        <taxon>Pseudomonadota</taxon>
        <taxon>Betaproteobacteria</taxon>
        <taxon>Burkholderiales</taxon>
        <taxon>Aquabacterium</taxon>
    </lineage>
</organism>
<dbReference type="EMBL" id="RSED01000018">
    <property type="protein sequence ID" value="RRS02762.1"/>
    <property type="molecule type" value="Genomic_DNA"/>
</dbReference>
<dbReference type="InterPro" id="IPR014917">
    <property type="entry name" value="DUF1800"/>
</dbReference>